<organism evidence="1 2">
    <name type="scientific">Acinetobacter pittii</name>
    <name type="common">Acinetobacter genomosp. 3</name>
    <dbReference type="NCBI Taxonomy" id="48296"/>
    <lineage>
        <taxon>Bacteria</taxon>
        <taxon>Pseudomonadati</taxon>
        <taxon>Pseudomonadota</taxon>
        <taxon>Gammaproteobacteria</taxon>
        <taxon>Moraxellales</taxon>
        <taxon>Moraxellaceae</taxon>
        <taxon>Acinetobacter</taxon>
        <taxon>Acinetobacter calcoaceticus/baumannii complex</taxon>
    </lineage>
</organism>
<proteinExistence type="predicted"/>
<sequence length="75" mass="9145">MKMKFIAYDPNSGQKIKLIQYRINERGQETKYYFSDEYGNFVYNPLDKQLFERDCYTSVMKVIIAKRDYYLIGEY</sequence>
<dbReference type="AlphaFoldDB" id="A0A242U3D0"/>
<dbReference type="RefSeq" id="WP_086376156.1">
    <property type="nucleotide sequence ID" value="NZ_JADVOL010000001.1"/>
</dbReference>
<evidence type="ECO:0000313" key="2">
    <source>
        <dbReference type="Proteomes" id="UP000195162"/>
    </source>
</evidence>
<evidence type="ECO:0000313" key="1">
    <source>
        <dbReference type="EMBL" id="OTU26865.1"/>
    </source>
</evidence>
<dbReference type="Proteomes" id="UP000195162">
    <property type="component" value="Unassembled WGS sequence"/>
</dbReference>
<protein>
    <submittedName>
        <fullName evidence="1">Uncharacterized protein</fullName>
    </submittedName>
</protein>
<dbReference type="EMBL" id="NGIR01000031">
    <property type="protein sequence ID" value="OTU26865.1"/>
    <property type="molecule type" value="Genomic_DNA"/>
</dbReference>
<name>A0A242U3D0_ACIPI</name>
<gene>
    <name evidence="1" type="ORF">CAT59_15335</name>
</gene>
<comment type="caution">
    <text evidence="1">The sequence shown here is derived from an EMBL/GenBank/DDBJ whole genome shotgun (WGS) entry which is preliminary data.</text>
</comment>
<accession>A0A242U3D0</accession>
<reference evidence="1 2" key="1">
    <citation type="submission" date="2017-05" db="EMBL/GenBank/DDBJ databases">
        <authorList>
            <person name="Song R."/>
            <person name="Chenine A.L."/>
            <person name="Ruprecht R.M."/>
        </authorList>
    </citation>
    <scope>NUCLEOTIDE SEQUENCE [LARGE SCALE GENOMIC DNA]</scope>
    <source>
        <strain evidence="1 2">ARLG1955</strain>
    </source>
</reference>